<comment type="caution">
    <text evidence="2">The sequence shown here is derived from an EMBL/GenBank/DDBJ whole genome shotgun (WGS) entry which is preliminary data.</text>
</comment>
<dbReference type="SUPFAM" id="SSF47413">
    <property type="entry name" value="lambda repressor-like DNA-binding domains"/>
    <property type="match status" value="1"/>
</dbReference>
<dbReference type="Gene3D" id="1.10.260.40">
    <property type="entry name" value="lambda repressor-like DNA-binding domains"/>
    <property type="match status" value="1"/>
</dbReference>
<name>A0A512PCK3_9CELL</name>
<accession>A0A512PCK3</accession>
<dbReference type="Pfam" id="PF01381">
    <property type="entry name" value="HTH_3"/>
    <property type="match status" value="1"/>
</dbReference>
<keyword evidence="3" id="KW-1185">Reference proteome</keyword>
<gene>
    <name evidence="2" type="ORF">CSO01_16520</name>
</gene>
<dbReference type="Proteomes" id="UP000321798">
    <property type="component" value="Unassembled WGS sequence"/>
</dbReference>
<reference evidence="2 3" key="1">
    <citation type="submission" date="2019-07" db="EMBL/GenBank/DDBJ databases">
        <title>Whole genome shotgun sequence of Cellulomonas soli NBRC 109434.</title>
        <authorList>
            <person name="Hosoyama A."/>
            <person name="Uohara A."/>
            <person name="Ohji S."/>
            <person name="Ichikawa N."/>
        </authorList>
    </citation>
    <scope>NUCLEOTIDE SEQUENCE [LARGE SCALE GENOMIC DNA]</scope>
    <source>
        <strain evidence="2 3">NBRC 109434</strain>
    </source>
</reference>
<dbReference type="PROSITE" id="PS50943">
    <property type="entry name" value="HTH_CROC1"/>
    <property type="match status" value="1"/>
</dbReference>
<protein>
    <recommendedName>
        <fullName evidence="1">HTH cro/C1-type domain-containing protein</fullName>
    </recommendedName>
</protein>
<dbReference type="CDD" id="cd00093">
    <property type="entry name" value="HTH_XRE"/>
    <property type="match status" value="1"/>
</dbReference>
<sequence>MVETVDDSEPTRRPFYRARSITALAEAVQAMRTDAGKTQTELALDITSSRPTISRMERGMPVATDTLLDALTACGYELVLIPRGARLTVSPQ</sequence>
<dbReference type="AlphaFoldDB" id="A0A512PCK3"/>
<dbReference type="SMART" id="SM00530">
    <property type="entry name" value="HTH_XRE"/>
    <property type="match status" value="1"/>
</dbReference>
<dbReference type="GO" id="GO:0003677">
    <property type="term" value="F:DNA binding"/>
    <property type="evidence" value="ECO:0007669"/>
    <property type="project" value="InterPro"/>
</dbReference>
<dbReference type="InterPro" id="IPR001387">
    <property type="entry name" value="Cro/C1-type_HTH"/>
</dbReference>
<proteinExistence type="predicted"/>
<dbReference type="EMBL" id="BKAL01000005">
    <property type="protein sequence ID" value="GEP68937.1"/>
    <property type="molecule type" value="Genomic_DNA"/>
</dbReference>
<dbReference type="InterPro" id="IPR010982">
    <property type="entry name" value="Lambda_DNA-bd_dom_sf"/>
</dbReference>
<evidence type="ECO:0000313" key="2">
    <source>
        <dbReference type="EMBL" id="GEP68937.1"/>
    </source>
</evidence>
<dbReference type="OrthoDB" id="4829428at2"/>
<organism evidence="2 3">
    <name type="scientific">Cellulomonas soli</name>
    <dbReference type="NCBI Taxonomy" id="931535"/>
    <lineage>
        <taxon>Bacteria</taxon>
        <taxon>Bacillati</taxon>
        <taxon>Actinomycetota</taxon>
        <taxon>Actinomycetes</taxon>
        <taxon>Micrococcales</taxon>
        <taxon>Cellulomonadaceae</taxon>
        <taxon>Cellulomonas</taxon>
    </lineage>
</organism>
<feature type="domain" description="HTH cro/C1-type" evidence="1">
    <location>
        <begin position="28"/>
        <end position="81"/>
    </location>
</feature>
<evidence type="ECO:0000313" key="3">
    <source>
        <dbReference type="Proteomes" id="UP000321798"/>
    </source>
</evidence>
<evidence type="ECO:0000259" key="1">
    <source>
        <dbReference type="PROSITE" id="PS50943"/>
    </source>
</evidence>
<dbReference type="RefSeq" id="WP_146952715.1">
    <property type="nucleotide sequence ID" value="NZ_BAABBJ010000003.1"/>
</dbReference>